<feature type="compositionally biased region" description="Polar residues" evidence="1">
    <location>
        <begin position="47"/>
        <end position="56"/>
    </location>
</feature>
<proteinExistence type="predicted"/>
<feature type="region of interest" description="Disordered" evidence="1">
    <location>
        <begin position="1"/>
        <end position="149"/>
    </location>
</feature>
<evidence type="ECO:0000313" key="2">
    <source>
        <dbReference type="EMBL" id="KIL70074.1"/>
    </source>
</evidence>
<name>A0A0C2TS18_AMAMK</name>
<organism evidence="2 3">
    <name type="scientific">Amanita muscaria (strain Koide BX008)</name>
    <dbReference type="NCBI Taxonomy" id="946122"/>
    <lineage>
        <taxon>Eukaryota</taxon>
        <taxon>Fungi</taxon>
        <taxon>Dikarya</taxon>
        <taxon>Basidiomycota</taxon>
        <taxon>Agaricomycotina</taxon>
        <taxon>Agaricomycetes</taxon>
        <taxon>Agaricomycetidae</taxon>
        <taxon>Agaricales</taxon>
        <taxon>Pluteineae</taxon>
        <taxon>Amanitaceae</taxon>
        <taxon>Amanita</taxon>
    </lineage>
</organism>
<sequence>MASKRFAHAPPTNPPSHPSLSDDLATRLRNLGSRIRKNVTEGYATRPSESPQSAPTKSADIFQSAKDTLHDVFHSQPSTPPVSPRKRQRSDSDDDATLSSDSDMEMADELPSLADPSNTPRPIKPLKGAKQAKRVITKSSNVDPDSMQQ</sequence>
<dbReference type="Proteomes" id="UP000054549">
    <property type="component" value="Unassembled WGS sequence"/>
</dbReference>
<dbReference type="AlphaFoldDB" id="A0A0C2TS18"/>
<gene>
    <name evidence="2" type="ORF">M378DRAFT_7003</name>
</gene>
<dbReference type="InParanoid" id="A0A0C2TS18"/>
<accession>A0A0C2TS18</accession>
<keyword evidence="3" id="KW-1185">Reference proteome</keyword>
<dbReference type="HOGENOM" id="CLU_1749148_0_0_1"/>
<reference evidence="2 3" key="1">
    <citation type="submission" date="2014-04" db="EMBL/GenBank/DDBJ databases">
        <title>Evolutionary Origins and Diversification of the Mycorrhizal Mutualists.</title>
        <authorList>
            <consortium name="DOE Joint Genome Institute"/>
            <consortium name="Mycorrhizal Genomics Consortium"/>
            <person name="Kohler A."/>
            <person name="Kuo A."/>
            <person name="Nagy L.G."/>
            <person name="Floudas D."/>
            <person name="Copeland A."/>
            <person name="Barry K.W."/>
            <person name="Cichocki N."/>
            <person name="Veneault-Fourrey C."/>
            <person name="LaButti K."/>
            <person name="Lindquist E.A."/>
            <person name="Lipzen A."/>
            <person name="Lundell T."/>
            <person name="Morin E."/>
            <person name="Murat C."/>
            <person name="Riley R."/>
            <person name="Ohm R."/>
            <person name="Sun H."/>
            <person name="Tunlid A."/>
            <person name="Henrissat B."/>
            <person name="Grigoriev I.V."/>
            <person name="Hibbett D.S."/>
            <person name="Martin F."/>
        </authorList>
    </citation>
    <scope>NUCLEOTIDE SEQUENCE [LARGE SCALE GENOMIC DNA]</scope>
    <source>
        <strain evidence="2 3">Koide BX008</strain>
    </source>
</reference>
<feature type="compositionally biased region" description="Acidic residues" evidence="1">
    <location>
        <begin position="92"/>
        <end position="108"/>
    </location>
</feature>
<evidence type="ECO:0000256" key="1">
    <source>
        <dbReference type="SAM" id="MobiDB-lite"/>
    </source>
</evidence>
<protein>
    <submittedName>
        <fullName evidence="2">Uncharacterized protein</fullName>
    </submittedName>
</protein>
<dbReference type="OrthoDB" id="4072855at2759"/>
<dbReference type="EMBL" id="KN818224">
    <property type="protein sequence ID" value="KIL70074.1"/>
    <property type="molecule type" value="Genomic_DNA"/>
</dbReference>
<evidence type="ECO:0000313" key="3">
    <source>
        <dbReference type="Proteomes" id="UP000054549"/>
    </source>
</evidence>
<feature type="compositionally biased region" description="Polar residues" evidence="1">
    <location>
        <begin position="137"/>
        <end position="149"/>
    </location>
</feature>